<feature type="region of interest" description="Disordered" evidence="1">
    <location>
        <begin position="455"/>
        <end position="477"/>
    </location>
</feature>
<keyword evidence="5" id="KW-1185">Reference proteome</keyword>
<evidence type="ECO:0000256" key="2">
    <source>
        <dbReference type="SAM" id="Phobius"/>
    </source>
</evidence>
<reference evidence="4 5" key="1">
    <citation type="submission" date="2019-06" db="EMBL/GenBank/DDBJ databases">
        <title>Sequencing the genomes of 1000 actinobacteria strains.</title>
        <authorList>
            <person name="Klenk H.-P."/>
        </authorList>
    </citation>
    <scope>NUCLEOTIDE SEQUENCE [LARGE SCALE GENOMIC DNA]</scope>
    <source>
        <strain evidence="4 5">DSM 102131</strain>
    </source>
</reference>
<dbReference type="PROSITE" id="PS51318">
    <property type="entry name" value="TAT"/>
    <property type="match status" value="1"/>
</dbReference>
<dbReference type="InterPro" id="IPR006311">
    <property type="entry name" value="TAT_signal"/>
</dbReference>
<evidence type="ECO:0000313" key="4">
    <source>
        <dbReference type="EMBL" id="TWG22457.1"/>
    </source>
</evidence>
<feature type="compositionally biased region" description="Gly residues" evidence="1">
    <location>
        <begin position="460"/>
        <end position="475"/>
    </location>
</feature>
<proteinExistence type="predicted"/>
<dbReference type="EMBL" id="VIXA01000002">
    <property type="protein sequence ID" value="TWG22457.1"/>
    <property type="molecule type" value="Genomic_DNA"/>
</dbReference>
<feature type="signal peptide" evidence="3">
    <location>
        <begin position="1"/>
        <end position="29"/>
    </location>
</feature>
<evidence type="ECO:0000256" key="1">
    <source>
        <dbReference type="SAM" id="MobiDB-lite"/>
    </source>
</evidence>
<keyword evidence="2" id="KW-0812">Transmembrane</keyword>
<keyword evidence="3" id="KW-0732">Signal</keyword>
<gene>
    <name evidence="4" type="ORF">FHX75_12985</name>
</gene>
<sequence>MLTHSTRRWLAGLGVAGAFVAASATPALAADPLEIAAWDVLVAPEHTTYNFIATYIAGEEELKSATLDLDLSEVNDVATIELLTSDWECVPSGDTLHCEAEAEEWGVPSLDYYLTAKADAKPGQKAELGIKATGGGRTASSSATVTIAEGVDLQAEPEAKVEGDPGATVGLPGDVVRNSGDNTAHGAVLRLQTDYLSPYIGNFSNCGDFENRAIICTFDTDLEPGKSYRLSEKLPVKLDKGARTGAELANYVDWLTKDDWAQIIDNDPGSPLPPSTPGTGDKLSLVEVPAARQASVPQTDVDQTNNFTVVNIKVGGNNPADLAAVGGTATGKVGDNVTVTAGFTNLGPATVDAWRLTEPIVTVEIPQGTEAIKVSEECSPYDKDSEEPWNPWDHAGEPGADMYGCISAGDPEPGVGGKYPFTLRIDKLTGPTSGKVTTHLDGDPKAANNEAAVVIKPGNGNPGSGDGGNGGGDGGSLPITGENTGLIAGIGGLLLAAGVGGYVVARRRRTRFVA</sequence>
<dbReference type="AlphaFoldDB" id="A0A561WF23"/>
<dbReference type="RefSeq" id="WP_170285380.1">
    <property type="nucleotide sequence ID" value="NZ_VIXA01000002.1"/>
</dbReference>
<feature type="chain" id="PRO_5022051724" evidence="3">
    <location>
        <begin position="30"/>
        <end position="514"/>
    </location>
</feature>
<dbReference type="NCBIfam" id="TIGR01167">
    <property type="entry name" value="LPXTG_anchor"/>
    <property type="match status" value="1"/>
</dbReference>
<keyword evidence="2" id="KW-0472">Membrane</keyword>
<organism evidence="4 5">
    <name type="scientific">Micromonospora palomenae</name>
    <dbReference type="NCBI Taxonomy" id="1461247"/>
    <lineage>
        <taxon>Bacteria</taxon>
        <taxon>Bacillati</taxon>
        <taxon>Actinomycetota</taxon>
        <taxon>Actinomycetes</taxon>
        <taxon>Micromonosporales</taxon>
        <taxon>Micromonosporaceae</taxon>
        <taxon>Micromonospora</taxon>
    </lineage>
</organism>
<comment type="caution">
    <text evidence="4">The sequence shown here is derived from an EMBL/GenBank/DDBJ whole genome shotgun (WGS) entry which is preliminary data.</text>
</comment>
<name>A0A561WF23_9ACTN</name>
<evidence type="ECO:0000313" key="5">
    <source>
        <dbReference type="Proteomes" id="UP000319927"/>
    </source>
</evidence>
<evidence type="ECO:0000256" key="3">
    <source>
        <dbReference type="SAM" id="SignalP"/>
    </source>
</evidence>
<feature type="transmembrane region" description="Helical" evidence="2">
    <location>
        <begin position="486"/>
        <end position="505"/>
    </location>
</feature>
<protein>
    <submittedName>
        <fullName evidence="4">LPXTG-motif cell wall-anchored protein</fullName>
    </submittedName>
</protein>
<accession>A0A561WF23</accession>
<dbReference type="Proteomes" id="UP000319927">
    <property type="component" value="Unassembled WGS sequence"/>
</dbReference>
<keyword evidence="2" id="KW-1133">Transmembrane helix</keyword>